<dbReference type="Proteomes" id="UP000461443">
    <property type="component" value="Unassembled WGS sequence"/>
</dbReference>
<reference evidence="1 2" key="1">
    <citation type="submission" date="2019-12" db="EMBL/GenBank/DDBJ databases">
        <authorList>
            <person name="Lee S.D."/>
        </authorList>
    </citation>
    <scope>NUCLEOTIDE SEQUENCE [LARGE SCALE GENOMIC DNA]</scope>
    <source>
        <strain evidence="1 2">SAP-6</strain>
    </source>
</reference>
<organism evidence="1 2">
    <name type="scientific">Acerihabitans arboris</name>
    <dbReference type="NCBI Taxonomy" id="2691583"/>
    <lineage>
        <taxon>Bacteria</taxon>
        <taxon>Pseudomonadati</taxon>
        <taxon>Pseudomonadota</taxon>
        <taxon>Gammaproteobacteria</taxon>
        <taxon>Enterobacterales</taxon>
        <taxon>Pectobacteriaceae</taxon>
        <taxon>Acerihabitans</taxon>
    </lineage>
</organism>
<evidence type="ECO:0000313" key="1">
    <source>
        <dbReference type="EMBL" id="NDL64114.1"/>
    </source>
</evidence>
<comment type="caution">
    <text evidence="1">The sequence shown here is derived from an EMBL/GenBank/DDBJ whole genome shotgun (WGS) entry which is preliminary data.</text>
</comment>
<dbReference type="AlphaFoldDB" id="A0A845SMD9"/>
<proteinExistence type="predicted"/>
<accession>A0A845SMD9</accession>
<dbReference type="EMBL" id="WUBS01000010">
    <property type="protein sequence ID" value="NDL64114.1"/>
    <property type="molecule type" value="Genomic_DNA"/>
</dbReference>
<keyword evidence="2" id="KW-1185">Reference proteome</keyword>
<sequence length="72" mass="7893">MKQQHFIFLRKADVITPQSLDDPDAGDIIRSVLLQGFSISPVHILAASSHAALDKFQRVTAGEADHSPTRLI</sequence>
<reference evidence="1 2" key="2">
    <citation type="submission" date="2020-02" db="EMBL/GenBank/DDBJ databases">
        <title>The new genus of Enterobacteriales.</title>
        <authorList>
            <person name="Kim I.S."/>
        </authorList>
    </citation>
    <scope>NUCLEOTIDE SEQUENCE [LARGE SCALE GENOMIC DNA]</scope>
    <source>
        <strain evidence="1 2">SAP-6</strain>
    </source>
</reference>
<evidence type="ECO:0000313" key="2">
    <source>
        <dbReference type="Proteomes" id="UP000461443"/>
    </source>
</evidence>
<name>A0A845SMD9_9GAMM</name>
<protein>
    <submittedName>
        <fullName evidence="1">Uncharacterized protein</fullName>
    </submittedName>
</protein>
<dbReference type="RefSeq" id="WP_162366826.1">
    <property type="nucleotide sequence ID" value="NZ_WUBS01000010.1"/>
</dbReference>
<gene>
    <name evidence="1" type="ORF">GRH90_15320</name>
</gene>